<comment type="subcellular location">
    <subcellularLocation>
        <location evidence="1 14">Cell membrane</location>
        <topology evidence="1 14">Multi-pass membrane protein</topology>
    </subcellularLocation>
</comment>
<dbReference type="EC" id="3.6.1.27" evidence="3 14"/>
<dbReference type="STRING" id="1914305.BLW93_03400"/>
<evidence type="ECO:0000256" key="9">
    <source>
        <dbReference type="ARBA" id="ARBA00023136"/>
    </source>
</evidence>
<evidence type="ECO:0000256" key="2">
    <source>
        <dbReference type="ARBA" id="ARBA00010621"/>
    </source>
</evidence>
<comment type="caution">
    <text evidence="15">The sequence shown here is derived from an EMBL/GenBank/DDBJ whole genome shotgun (WGS) entry which is preliminary data.</text>
</comment>
<gene>
    <name evidence="14" type="primary">uppP</name>
    <name evidence="15" type="ORF">BLW93_03400</name>
</gene>
<dbReference type="GO" id="GO:0005886">
    <property type="term" value="C:plasma membrane"/>
    <property type="evidence" value="ECO:0007669"/>
    <property type="project" value="UniProtKB-SubCell"/>
</dbReference>
<keyword evidence="6 14" id="KW-0812">Transmembrane</keyword>
<evidence type="ECO:0000256" key="13">
    <source>
        <dbReference type="ARBA" id="ARBA00047594"/>
    </source>
</evidence>
<keyword evidence="5 14" id="KW-1003">Cell membrane</keyword>
<accession>A0A1R1MM07</accession>
<feature type="transmembrane region" description="Helical" evidence="14">
    <location>
        <begin position="236"/>
        <end position="255"/>
    </location>
</feature>
<keyword evidence="7 14" id="KW-0378">Hydrolase</keyword>
<dbReference type="Proteomes" id="UP000187408">
    <property type="component" value="Unassembled WGS sequence"/>
</dbReference>
<feature type="transmembrane region" description="Helical" evidence="14">
    <location>
        <begin position="40"/>
        <end position="62"/>
    </location>
</feature>
<keyword evidence="8 14" id="KW-1133">Transmembrane helix</keyword>
<keyword evidence="14" id="KW-0961">Cell wall biogenesis/degradation</keyword>
<comment type="catalytic activity">
    <reaction evidence="13 14">
        <text>di-trans,octa-cis-undecaprenyl diphosphate + H2O = di-trans,octa-cis-undecaprenyl phosphate + phosphate + H(+)</text>
        <dbReference type="Rhea" id="RHEA:28094"/>
        <dbReference type="ChEBI" id="CHEBI:15377"/>
        <dbReference type="ChEBI" id="CHEBI:15378"/>
        <dbReference type="ChEBI" id="CHEBI:43474"/>
        <dbReference type="ChEBI" id="CHEBI:58405"/>
        <dbReference type="ChEBI" id="CHEBI:60392"/>
        <dbReference type="EC" id="3.6.1.27"/>
    </reaction>
</comment>
<dbReference type="GO" id="GO:0046677">
    <property type="term" value="P:response to antibiotic"/>
    <property type="evidence" value="ECO:0007669"/>
    <property type="project" value="UniProtKB-UniRule"/>
</dbReference>
<dbReference type="HAMAP" id="MF_01006">
    <property type="entry name" value="Undec_diphosphatase"/>
    <property type="match status" value="1"/>
</dbReference>
<evidence type="ECO:0000256" key="14">
    <source>
        <dbReference type="HAMAP-Rule" id="MF_01006"/>
    </source>
</evidence>
<dbReference type="AlphaFoldDB" id="A0A1R1MM07"/>
<feature type="transmembrane region" description="Helical" evidence="14">
    <location>
        <begin position="74"/>
        <end position="93"/>
    </location>
</feature>
<comment type="miscellaneous">
    <text evidence="14">Bacitracin is thought to be involved in the inhibition of peptidoglycan synthesis by sequestering undecaprenyl diphosphate, thereby reducing the pool of lipid carrier available.</text>
</comment>
<keyword evidence="14" id="KW-0573">Peptidoglycan synthesis</keyword>
<protein>
    <recommendedName>
        <fullName evidence="4 14">Undecaprenyl-diphosphatase</fullName>
        <ecNumber evidence="3 14">3.6.1.27</ecNumber>
    </recommendedName>
    <alternativeName>
        <fullName evidence="12 14">Bacitracin resistance protein</fullName>
    </alternativeName>
    <alternativeName>
        <fullName evidence="11 14">Undecaprenyl pyrophosphate phosphatase</fullName>
    </alternativeName>
</protein>
<feature type="transmembrane region" description="Helical" evidence="14">
    <location>
        <begin position="206"/>
        <end position="224"/>
    </location>
</feature>
<evidence type="ECO:0000256" key="3">
    <source>
        <dbReference type="ARBA" id="ARBA00012374"/>
    </source>
</evidence>
<evidence type="ECO:0000256" key="1">
    <source>
        <dbReference type="ARBA" id="ARBA00004651"/>
    </source>
</evidence>
<dbReference type="Pfam" id="PF02673">
    <property type="entry name" value="BacA"/>
    <property type="match status" value="1"/>
</dbReference>
<sequence length="257" mass="28481">MTVIDSIILGIIEGITEFLPISSTGHMIIASTFMGLKQDAFQQTFEVVIQLGAILAVVLIYFEKLKGNFTLWKKLITAFIPTGILGLLLHKIIEEKLFNPVVVSISLIVWGIIFIVIELLYKAKEHTIHKPEDISYSKSILMGLFQSLAMVPGTSRSGATISGGLILGMDRVTATEFSFLLAIPTMGAATGLELFKNYQTLSFNNLTTLIIGFVTAFIFAYISVKWLLKFIKTHTFIPFGIYRIILGLVVLALLFKK</sequence>
<comment type="similarity">
    <text evidence="2 14">Belongs to the UppP family.</text>
</comment>
<evidence type="ECO:0000256" key="5">
    <source>
        <dbReference type="ARBA" id="ARBA00022475"/>
    </source>
</evidence>
<evidence type="ECO:0000256" key="4">
    <source>
        <dbReference type="ARBA" id="ARBA00021581"/>
    </source>
</evidence>
<dbReference type="NCBIfam" id="TIGR00753">
    <property type="entry name" value="undec_PP_bacA"/>
    <property type="match status" value="1"/>
</dbReference>
<dbReference type="OrthoDB" id="9808289at2"/>
<evidence type="ECO:0000256" key="6">
    <source>
        <dbReference type="ARBA" id="ARBA00022692"/>
    </source>
</evidence>
<dbReference type="PANTHER" id="PTHR30622">
    <property type="entry name" value="UNDECAPRENYL-DIPHOSPHATASE"/>
    <property type="match status" value="1"/>
</dbReference>
<dbReference type="NCBIfam" id="NF001390">
    <property type="entry name" value="PRK00281.1-4"/>
    <property type="match status" value="1"/>
</dbReference>
<dbReference type="GO" id="GO:0009252">
    <property type="term" value="P:peptidoglycan biosynthetic process"/>
    <property type="evidence" value="ECO:0007669"/>
    <property type="project" value="UniProtKB-KW"/>
</dbReference>
<evidence type="ECO:0000256" key="10">
    <source>
        <dbReference type="ARBA" id="ARBA00023251"/>
    </source>
</evidence>
<dbReference type="GO" id="GO:0050380">
    <property type="term" value="F:undecaprenyl-diphosphatase activity"/>
    <property type="evidence" value="ECO:0007669"/>
    <property type="project" value="UniProtKB-UniRule"/>
</dbReference>
<keyword evidence="14" id="KW-0133">Cell shape</keyword>
<evidence type="ECO:0000256" key="7">
    <source>
        <dbReference type="ARBA" id="ARBA00022801"/>
    </source>
</evidence>
<dbReference type="PANTHER" id="PTHR30622:SF3">
    <property type="entry name" value="UNDECAPRENYL-DIPHOSPHATASE"/>
    <property type="match status" value="1"/>
</dbReference>
<feature type="transmembrane region" description="Helical" evidence="14">
    <location>
        <begin position="99"/>
        <end position="121"/>
    </location>
</feature>
<reference evidence="15 16" key="1">
    <citation type="submission" date="2016-10" db="EMBL/GenBank/DDBJ databases">
        <title>Genome sequence of a sulfur-reducing bacterium Desulfurobacterium indicum K6013.</title>
        <authorList>
            <person name="Cao J."/>
            <person name="Shao Z."/>
            <person name="Alain K."/>
            <person name="Jebbar M."/>
        </authorList>
    </citation>
    <scope>NUCLEOTIDE SEQUENCE [LARGE SCALE GENOMIC DNA]</scope>
    <source>
        <strain evidence="15 16">K6013</strain>
    </source>
</reference>
<evidence type="ECO:0000256" key="12">
    <source>
        <dbReference type="ARBA" id="ARBA00032932"/>
    </source>
</evidence>
<dbReference type="GO" id="GO:0008360">
    <property type="term" value="P:regulation of cell shape"/>
    <property type="evidence" value="ECO:0007669"/>
    <property type="project" value="UniProtKB-KW"/>
</dbReference>
<evidence type="ECO:0000313" key="16">
    <source>
        <dbReference type="Proteomes" id="UP000187408"/>
    </source>
</evidence>
<dbReference type="NCBIfam" id="NF001389">
    <property type="entry name" value="PRK00281.1-2"/>
    <property type="match status" value="1"/>
</dbReference>
<keyword evidence="16" id="KW-1185">Reference proteome</keyword>
<evidence type="ECO:0000313" key="15">
    <source>
        <dbReference type="EMBL" id="OMH40734.1"/>
    </source>
</evidence>
<dbReference type="GO" id="GO:0071555">
    <property type="term" value="P:cell wall organization"/>
    <property type="evidence" value="ECO:0007669"/>
    <property type="project" value="UniProtKB-KW"/>
</dbReference>
<name>A0A1R1MM07_9BACT</name>
<dbReference type="InterPro" id="IPR003824">
    <property type="entry name" value="UppP"/>
</dbReference>
<dbReference type="EMBL" id="MOEN01000009">
    <property type="protein sequence ID" value="OMH40734.1"/>
    <property type="molecule type" value="Genomic_DNA"/>
</dbReference>
<keyword evidence="9 14" id="KW-0472">Membrane</keyword>
<keyword evidence="10 14" id="KW-0046">Antibiotic resistance</keyword>
<evidence type="ECO:0000256" key="8">
    <source>
        <dbReference type="ARBA" id="ARBA00022989"/>
    </source>
</evidence>
<evidence type="ECO:0000256" key="11">
    <source>
        <dbReference type="ARBA" id="ARBA00032707"/>
    </source>
</evidence>
<comment type="function">
    <text evidence="14">Catalyzes the dephosphorylation of undecaprenyl diphosphate (UPP). Confers resistance to bacitracin.</text>
</comment>
<organism evidence="15 16">
    <name type="scientific">Desulfurobacterium indicum</name>
    <dbReference type="NCBI Taxonomy" id="1914305"/>
    <lineage>
        <taxon>Bacteria</taxon>
        <taxon>Pseudomonadati</taxon>
        <taxon>Aquificota</taxon>
        <taxon>Aquificia</taxon>
        <taxon>Desulfurobacteriales</taxon>
        <taxon>Desulfurobacteriaceae</taxon>
        <taxon>Desulfurobacterium</taxon>
    </lineage>
</organism>
<proteinExistence type="inferred from homology"/>
<dbReference type="RefSeq" id="WP_076712712.1">
    <property type="nucleotide sequence ID" value="NZ_MOEN01000009.1"/>
</dbReference>